<name>D6SUJ0_9BACT</name>
<dbReference type="OrthoDB" id="5298787at2"/>
<organism evidence="2 3">
    <name type="scientific">Desulfonatronospira thiodismutans ASO3-1</name>
    <dbReference type="NCBI Taxonomy" id="555779"/>
    <lineage>
        <taxon>Bacteria</taxon>
        <taxon>Pseudomonadati</taxon>
        <taxon>Thermodesulfobacteriota</taxon>
        <taxon>Desulfovibrionia</taxon>
        <taxon>Desulfovibrionales</taxon>
        <taxon>Desulfonatronovibrionaceae</taxon>
        <taxon>Desulfonatronospira</taxon>
    </lineage>
</organism>
<dbReference type="eggNOG" id="COG2227">
    <property type="taxonomic scope" value="Bacteria"/>
</dbReference>
<dbReference type="GO" id="GO:0032259">
    <property type="term" value="P:methylation"/>
    <property type="evidence" value="ECO:0007669"/>
    <property type="project" value="UniProtKB-KW"/>
</dbReference>
<gene>
    <name evidence="2" type="ORF">Dthio_PD0284</name>
</gene>
<evidence type="ECO:0000313" key="3">
    <source>
        <dbReference type="Proteomes" id="UP000005496"/>
    </source>
</evidence>
<dbReference type="Gene3D" id="3.40.50.150">
    <property type="entry name" value="Vaccinia Virus protein VP39"/>
    <property type="match status" value="1"/>
</dbReference>
<reference evidence="2" key="1">
    <citation type="submission" date="2010-05" db="EMBL/GenBank/DDBJ databases">
        <title>The draft genome of Desulfonatronospira thiodismutans ASO3-1.</title>
        <authorList>
            <consortium name="US DOE Joint Genome Institute (JGI-PGF)"/>
            <person name="Lucas S."/>
            <person name="Copeland A."/>
            <person name="Lapidus A."/>
            <person name="Cheng J.-F."/>
            <person name="Bruce D."/>
            <person name="Goodwin L."/>
            <person name="Pitluck S."/>
            <person name="Chertkov O."/>
            <person name="Brettin T."/>
            <person name="Detter J.C."/>
            <person name="Han C."/>
            <person name="Land M.L."/>
            <person name="Hauser L."/>
            <person name="Kyrpides N."/>
            <person name="Mikhailova N."/>
            <person name="Muyzer G."/>
            <person name="Woyke T."/>
        </authorList>
    </citation>
    <scope>NUCLEOTIDE SEQUENCE [LARGE SCALE GENOMIC DNA]</scope>
    <source>
        <strain evidence="2">ASO3-1</strain>
    </source>
</reference>
<dbReference type="AlphaFoldDB" id="D6SUJ0"/>
<proteinExistence type="predicted"/>
<dbReference type="SUPFAM" id="SSF53335">
    <property type="entry name" value="S-adenosyl-L-methionine-dependent methyltransferases"/>
    <property type="match status" value="1"/>
</dbReference>
<protein>
    <submittedName>
        <fullName evidence="2">Methyltransferase type 12</fullName>
    </submittedName>
</protein>
<dbReference type="Pfam" id="PF03848">
    <property type="entry name" value="TehB"/>
    <property type="match status" value="1"/>
</dbReference>
<dbReference type="InterPro" id="IPR029063">
    <property type="entry name" value="SAM-dependent_MTases_sf"/>
</dbReference>
<dbReference type="EMBL" id="ACJN02000004">
    <property type="protein sequence ID" value="EFI32970.1"/>
    <property type="molecule type" value="Genomic_DNA"/>
</dbReference>
<evidence type="ECO:0000259" key="1">
    <source>
        <dbReference type="Pfam" id="PF03848"/>
    </source>
</evidence>
<dbReference type="CDD" id="cd02440">
    <property type="entry name" value="AdoMet_MTases"/>
    <property type="match status" value="1"/>
</dbReference>
<dbReference type="RefSeq" id="WP_008871663.1">
    <property type="nucleotide sequence ID" value="NZ_ACJN02000004.1"/>
</dbReference>
<accession>D6SUJ0</accession>
<dbReference type="InterPro" id="IPR015985">
    <property type="entry name" value="TehB-like_dom"/>
</dbReference>
<comment type="caution">
    <text evidence="2">The sequence shown here is derived from an EMBL/GenBank/DDBJ whole genome shotgun (WGS) entry which is preliminary data.</text>
</comment>
<keyword evidence="2" id="KW-0808">Transferase</keyword>
<dbReference type="Proteomes" id="UP000005496">
    <property type="component" value="Unassembled WGS sequence"/>
</dbReference>
<feature type="domain" description="Tellurite resistance methyltransferase TehB-like" evidence="1">
    <location>
        <begin position="26"/>
        <end position="163"/>
    </location>
</feature>
<keyword evidence="2" id="KW-0489">Methyltransferase</keyword>
<keyword evidence="3" id="KW-1185">Reference proteome</keyword>
<dbReference type="GO" id="GO:0008168">
    <property type="term" value="F:methyltransferase activity"/>
    <property type="evidence" value="ECO:0007669"/>
    <property type="project" value="UniProtKB-KW"/>
</dbReference>
<evidence type="ECO:0000313" key="2">
    <source>
        <dbReference type="EMBL" id="EFI32970.1"/>
    </source>
</evidence>
<sequence length="181" mass="20484">MQQHNASEPAGILKKHLHLFTASPLPGPVLDLACGSGRNGLFLAEQGLEVYFWDRDQSGLQKIHDLALEKKLKVHTKEVDLEAESESTLPPSFFGAVLVFRYLHRPLLPDIKNTLKPGGIIVYETFTSSQALLGRPTNPDFLLRDRELYSWFQDWEILHYFEGKTEAPQEYLAGLIARKPS</sequence>